<protein>
    <submittedName>
        <fullName evidence="2">Aste57867_24278 protein</fullName>
    </submittedName>
</protein>
<evidence type="ECO:0000313" key="1">
    <source>
        <dbReference type="EMBL" id="KAF0683716.1"/>
    </source>
</evidence>
<evidence type="ECO:0000313" key="3">
    <source>
        <dbReference type="Proteomes" id="UP000332933"/>
    </source>
</evidence>
<dbReference type="EMBL" id="VJMH01007383">
    <property type="protein sequence ID" value="KAF0683716.1"/>
    <property type="molecule type" value="Genomic_DNA"/>
</dbReference>
<dbReference type="Proteomes" id="UP000332933">
    <property type="component" value="Unassembled WGS sequence"/>
</dbReference>
<evidence type="ECO:0000313" key="2">
    <source>
        <dbReference type="EMBL" id="VFU00918.1"/>
    </source>
</evidence>
<gene>
    <name evidence="2" type="primary">Aste57867_24278</name>
    <name evidence="1" type="ORF">As57867_024203</name>
    <name evidence="2" type="ORF">ASTE57867_24278</name>
</gene>
<proteinExistence type="predicted"/>
<reference evidence="2 3" key="1">
    <citation type="submission" date="2019-03" db="EMBL/GenBank/DDBJ databases">
        <authorList>
            <person name="Gaulin E."/>
            <person name="Dumas B."/>
        </authorList>
    </citation>
    <scope>NUCLEOTIDE SEQUENCE [LARGE SCALE GENOMIC DNA]</scope>
    <source>
        <strain evidence="2">CBS 568.67</strain>
    </source>
</reference>
<reference evidence="1" key="2">
    <citation type="submission" date="2019-06" db="EMBL/GenBank/DDBJ databases">
        <title>Genomics analysis of Aphanomyces spp. identifies a new class of oomycete effector associated with host adaptation.</title>
        <authorList>
            <person name="Gaulin E."/>
        </authorList>
    </citation>
    <scope>NUCLEOTIDE SEQUENCE</scope>
    <source>
        <strain evidence="1">CBS 578.67</strain>
    </source>
</reference>
<dbReference type="AlphaFoldDB" id="A0A485LQR2"/>
<accession>A0A485LQR2</accession>
<name>A0A485LQR2_9STRA</name>
<keyword evidence="3" id="KW-1185">Reference proteome</keyword>
<dbReference type="EMBL" id="CAADRA010007409">
    <property type="protein sequence ID" value="VFU00918.1"/>
    <property type="molecule type" value="Genomic_DNA"/>
</dbReference>
<organism evidence="2 3">
    <name type="scientific">Aphanomyces stellatus</name>
    <dbReference type="NCBI Taxonomy" id="120398"/>
    <lineage>
        <taxon>Eukaryota</taxon>
        <taxon>Sar</taxon>
        <taxon>Stramenopiles</taxon>
        <taxon>Oomycota</taxon>
        <taxon>Saprolegniomycetes</taxon>
        <taxon>Saprolegniales</taxon>
        <taxon>Verrucalvaceae</taxon>
        <taxon>Aphanomyces</taxon>
    </lineage>
</organism>
<sequence length="130" mass="13799">MQPPVSISDIRKGYNGPSEVSGRCDSWGASFMHPNVAITASTSVHLRRRRTVPGLLIVSLTTSFHLRLCGVAYTTWLISRCTNMGWANLADHHGDIHLATGSSLLIGGGGAATVGKGVECEQKTPRTVGL</sequence>